<protein>
    <submittedName>
        <fullName evidence="2">Uncharacterized protein</fullName>
    </submittedName>
</protein>
<reference evidence="2" key="4">
    <citation type="submission" date="2019-03" db="UniProtKB">
        <authorList>
            <consortium name="EnsemblPlants"/>
        </authorList>
    </citation>
    <scope>IDENTIFICATION</scope>
</reference>
<sequence>MKILQDLVPGCNKFLSMKPEAVNAHAHNGAETSPTKDGFAAPTYNTAPGLTFDPQTPREYTQGSPASEWLHIQIGGNYERVT</sequence>
<organism evidence="2 3">
    <name type="scientific">Aegilops tauschii subsp. strangulata</name>
    <name type="common">Goatgrass</name>
    <dbReference type="NCBI Taxonomy" id="200361"/>
    <lineage>
        <taxon>Eukaryota</taxon>
        <taxon>Viridiplantae</taxon>
        <taxon>Streptophyta</taxon>
        <taxon>Embryophyta</taxon>
        <taxon>Tracheophyta</taxon>
        <taxon>Spermatophyta</taxon>
        <taxon>Magnoliopsida</taxon>
        <taxon>Liliopsida</taxon>
        <taxon>Poales</taxon>
        <taxon>Poaceae</taxon>
        <taxon>BOP clade</taxon>
        <taxon>Pooideae</taxon>
        <taxon>Triticodae</taxon>
        <taxon>Triticeae</taxon>
        <taxon>Triticinae</taxon>
        <taxon>Aegilops</taxon>
    </lineage>
</organism>
<evidence type="ECO:0000256" key="1">
    <source>
        <dbReference type="SAM" id="MobiDB-lite"/>
    </source>
</evidence>
<reference evidence="2" key="5">
    <citation type="journal article" date="2021" name="G3 (Bethesda)">
        <title>Aegilops tauschii genome assembly Aet v5.0 features greater sequence contiguity and improved annotation.</title>
        <authorList>
            <person name="Wang L."/>
            <person name="Zhu T."/>
            <person name="Rodriguez J.C."/>
            <person name="Deal K.R."/>
            <person name="Dubcovsky J."/>
            <person name="McGuire P.E."/>
            <person name="Lux T."/>
            <person name="Spannagl M."/>
            <person name="Mayer K.F.X."/>
            <person name="Baldrich P."/>
            <person name="Meyers B.C."/>
            <person name="Huo N."/>
            <person name="Gu Y.Q."/>
            <person name="Zhou H."/>
            <person name="Devos K.M."/>
            <person name="Bennetzen J.L."/>
            <person name="Unver T."/>
            <person name="Budak H."/>
            <person name="Gulick P.J."/>
            <person name="Galiba G."/>
            <person name="Kalapos B."/>
            <person name="Nelson D.R."/>
            <person name="Li P."/>
            <person name="You F.M."/>
            <person name="Luo M.C."/>
            <person name="Dvorak J."/>
        </authorList>
    </citation>
    <scope>NUCLEOTIDE SEQUENCE [LARGE SCALE GENOMIC DNA]</scope>
    <source>
        <strain evidence="2">cv. AL8/78</strain>
    </source>
</reference>
<reference evidence="3" key="2">
    <citation type="journal article" date="2017" name="Nat. Plants">
        <title>The Aegilops tauschii genome reveals multiple impacts of transposons.</title>
        <authorList>
            <person name="Zhao G."/>
            <person name="Zou C."/>
            <person name="Li K."/>
            <person name="Wang K."/>
            <person name="Li T."/>
            <person name="Gao L."/>
            <person name="Zhang X."/>
            <person name="Wang H."/>
            <person name="Yang Z."/>
            <person name="Liu X."/>
            <person name="Jiang W."/>
            <person name="Mao L."/>
            <person name="Kong X."/>
            <person name="Jiao Y."/>
            <person name="Jia J."/>
        </authorList>
    </citation>
    <scope>NUCLEOTIDE SEQUENCE [LARGE SCALE GENOMIC DNA]</scope>
    <source>
        <strain evidence="3">cv. AL8/78</strain>
    </source>
</reference>
<dbReference type="Proteomes" id="UP000015105">
    <property type="component" value="Chromosome 5D"/>
</dbReference>
<feature type="region of interest" description="Disordered" evidence="1">
    <location>
        <begin position="27"/>
        <end position="65"/>
    </location>
</feature>
<keyword evidence="3" id="KW-1185">Reference proteome</keyword>
<name>A0A453M4L5_AEGTS</name>
<proteinExistence type="predicted"/>
<evidence type="ECO:0000313" key="3">
    <source>
        <dbReference type="Proteomes" id="UP000015105"/>
    </source>
</evidence>
<evidence type="ECO:0000313" key="2">
    <source>
        <dbReference type="EnsemblPlants" id="AET5Gv21039500.2"/>
    </source>
</evidence>
<dbReference type="EnsemblPlants" id="AET5Gv21039500.2">
    <property type="protein sequence ID" value="AET5Gv21039500.2"/>
    <property type="gene ID" value="AET5Gv21039500"/>
</dbReference>
<accession>A0A453M4L5</accession>
<dbReference type="AlphaFoldDB" id="A0A453M4L5"/>
<reference evidence="3" key="1">
    <citation type="journal article" date="2014" name="Science">
        <title>Ancient hybridizations among the ancestral genomes of bread wheat.</title>
        <authorList>
            <consortium name="International Wheat Genome Sequencing Consortium,"/>
            <person name="Marcussen T."/>
            <person name="Sandve S.R."/>
            <person name="Heier L."/>
            <person name="Spannagl M."/>
            <person name="Pfeifer M."/>
            <person name="Jakobsen K.S."/>
            <person name="Wulff B.B."/>
            <person name="Steuernagel B."/>
            <person name="Mayer K.F."/>
            <person name="Olsen O.A."/>
        </authorList>
    </citation>
    <scope>NUCLEOTIDE SEQUENCE [LARGE SCALE GENOMIC DNA]</scope>
    <source>
        <strain evidence="3">cv. AL8/78</strain>
    </source>
</reference>
<dbReference type="Gramene" id="AET5Gv21039500.2">
    <property type="protein sequence ID" value="AET5Gv21039500.2"/>
    <property type="gene ID" value="AET5Gv21039500"/>
</dbReference>
<reference evidence="2" key="3">
    <citation type="journal article" date="2017" name="Nature">
        <title>Genome sequence of the progenitor of the wheat D genome Aegilops tauschii.</title>
        <authorList>
            <person name="Luo M.C."/>
            <person name="Gu Y.Q."/>
            <person name="Puiu D."/>
            <person name="Wang H."/>
            <person name="Twardziok S.O."/>
            <person name="Deal K.R."/>
            <person name="Huo N."/>
            <person name="Zhu T."/>
            <person name="Wang L."/>
            <person name="Wang Y."/>
            <person name="McGuire P.E."/>
            <person name="Liu S."/>
            <person name="Long H."/>
            <person name="Ramasamy R.K."/>
            <person name="Rodriguez J.C."/>
            <person name="Van S.L."/>
            <person name="Yuan L."/>
            <person name="Wang Z."/>
            <person name="Xia Z."/>
            <person name="Xiao L."/>
            <person name="Anderson O.D."/>
            <person name="Ouyang S."/>
            <person name="Liang Y."/>
            <person name="Zimin A.V."/>
            <person name="Pertea G."/>
            <person name="Qi P."/>
            <person name="Bennetzen J.L."/>
            <person name="Dai X."/>
            <person name="Dawson M.W."/>
            <person name="Muller H.G."/>
            <person name="Kugler K."/>
            <person name="Rivarola-Duarte L."/>
            <person name="Spannagl M."/>
            <person name="Mayer K.F.X."/>
            <person name="Lu F.H."/>
            <person name="Bevan M.W."/>
            <person name="Leroy P."/>
            <person name="Li P."/>
            <person name="You F.M."/>
            <person name="Sun Q."/>
            <person name="Liu Z."/>
            <person name="Lyons E."/>
            <person name="Wicker T."/>
            <person name="Salzberg S.L."/>
            <person name="Devos K.M."/>
            <person name="Dvorak J."/>
        </authorList>
    </citation>
    <scope>NUCLEOTIDE SEQUENCE [LARGE SCALE GENOMIC DNA]</scope>
    <source>
        <strain evidence="2">cv. AL8/78</strain>
    </source>
</reference>